<dbReference type="EMBL" id="JAULUE010002058">
    <property type="protein sequence ID" value="KAK5887147.1"/>
    <property type="molecule type" value="Genomic_DNA"/>
</dbReference>
<evidence type="ECO:0000313" key="2">
    <source>
        <dbReference type="Proteomes" id="UP001335648"/>
    </source>
</evidence>
<organism evidence="1 2">
    <name type="scientific">Champsocephalus esox</name>
    <name type="common">pike icefish</name>
    <dbReference type="NCBI Taxonomy" id="159716"/>
    <lineage>
        <taxon>Eukaryota</taxon>
        <taxon>Metazoa</taxon>
        <taxon>Chordata</taxon>
        <taxon>Craniata</taxon>
        <taxon>Vertebrata</taxon>
        <taxon>Euteleostomi</taxon>
        <taxon>Actinopterygii</taxon>
        <taxon>Neopterygii</taxon>
        <taxon>Teleostei</taxon>
        <taxon>Neoteleostei</taxon>
        <taxon>Acanthomorphata</taxon>
        <taxon>Eupercaria</taxon>
        <taxon>Perciformes</taxon>
        <taxon>Notothenioidei</taxon>
        <taxon>Channichthyidae</taxon>
        <taxon>Champsocephalus</taxon>
    </lineage>
</organism>
<accession>A0AAN8BM28</accession>
<dbReference type="Proteomes" id="UP001335648">
    <property type="component" value="Unassembled WGS sequence"/>
</dbReference>
<comment type="caution">
    <text evidence="1">The sequence shown here is derived from an EMBL/GenBank/DDBJ whole genome shotgun (WGS) entry which is preliminary data.</text>
</comment>
<sequence length="106" mass="12886">MDRLETKWRSELSSILDELTEEHFRKPVSNLEEIPQGLKEGRLWGDMINLIIQYYGTVESIPLLDRQMRILPRKDNRVQKWLRDIKKELKTFQEQDQGRRDEDDMR</sequence>
<name>A0AAN8BM28_9TELE</name>
<reference evidence="1 2" key="1">
    <citation type="journal article" date="2023" name="Mol. Biol. Evol.">
        <title>Genomics of Secondarily Temperate Adaptation in the Only Non-Antarctic Icefish.</title>
        <authorList>
            <person name="Rivera-Colon A.G."/>
            <person name="Rayamajhi N."/>
            <person name="Minhas B.F."/>
            <person name="Madrigal G."/>
            <person name="Bilyk K.T."/>
            <person name="Yoon V."/>
            <person name="Hune M."/>
            <person name="Gregory S."/>
            <person name="Cheng C.H.C."/>
            <person name="Catchen J.M."/>
        </authorList>
    </citation>
    <scope>NUCLEOTIDE SEQUENCE [LARGE SCALE GENOMIC DNA]</scope>
    <source>
        <strain evidence="1">JC2023a</strain>
    </source>
</reference>
<protein>
    <submittedName>
        <fullName evidence="1">Uncharacterized protein</fullName>
    </submittedName>
</protein>
<evidence type="ECO:0000313" key="1">
    <source>
        <dbReference type="EMBL" id="KAK5887147.1"/>
    </source>
</evidence>
<keyword evidence="2" id="KW-1185">Reference proteome</keyword>
<gene>
    <name evidence="1" type="ORF">CesoFtcFv8_015778</name>
</gene>
<dbReference type="AlphaFoldDB" id="A0AAN8BM28"/>
<proteinExistence type="predicted"/>